<sequence>MGEDVRGIEREKCACGECEDFMRSDGATCGYCGCLPTRHSKKDARYYSDSVGGTSDAGTSESASPGKCRNEDLGANVVSRAKWPMQLCKFCEKDETTSAPLPTRRPHPDYGKLPNFHHLSWSAAPTNGRKPDNFQPRAQIKRLFEESELVSGDSEAKVFR</sequence>
<evidence type="ECO:0000313" key="2">
    <source>
        <dbReference type="EMBL" id="CAH3124243.1"/>
    </source>
</evidence>
<comment type="caution">
    <text evidence="2">The sequence shown here is derived from an EMBL/GenBank/DDBJ whole genome shotgun (WGS) entry which is preliminary data.</text>
</comment>
<evidence type="ECO:0008006" key="4">
    <source>
        <dbReference type="Google" id="ProtNLM"/>
    </source>
</evidence>
<proteinExistence type="predicted"/>
<reference evidence="2 3" key="1">
    <citation type="submission" date="2022-05" db="EMBL/GenBank/DDBJ databases">
        <authorList>
            <consortium name="Genoscope - CEA"/>
            <person name="William W."/>
        </authorList>
    </citation>
    <scope>NUCLEOTIDE SEQUENCE [LARGE SCALE GENOMIC DNA]</scope>
</reference>
<dbReference type="Proteomes" id="UP001159428">
    <property type="component" value="Unassembled WGS sequence"/>
</dbReference>
<organism evidence="2 3">
    <name type="scientific">Pocillopora meandrina</name>
    <dbReference type="NCBI Taxonomy" id="46732"/>
    <lineage>
        <taxon>Eukaryota</taxon>
        <taxon>Metazoa</taxon>
        <taxon>Cnidaria</taxon>
        <taxon>Anthozoa</taxon>
        <taxon>Hexacorallia</taxon>
        <taxon>Scleractinia</taxon>
        <taxon>Astrocoeniina</taxon>
        <taxon>Pocilloporidae</taxon>
        <taxon>Pocillopora</taxon>
    </lineage>
</organism>
<gene>
    <name evidence="2" type="ORF">PMEA_00011168</name>
</gene>
<accession>A0AAU9WSV7</accession>
<dbReference type="EMBL" id="CALNXJ010000020">
    <property type="protein sequence ID" value="CAH3124243.1"/>
    <property type="molecule type" value="Genomic_DNA"/>
</dbReference>
<evidence type="ECO:0000313" key="3">
    <source>
        <dbReference type="Proteomes" id="UP001159428"/>
    </source>
</evidence>
<name>A0AAU9WSV7_9CNID</name>
<protein>
    <recommendedName>
        <fullName evidence="4">Stc1 domain-containing protein</fullName>
    </recommendedName>
</protein>
<keyword evidence="3" id="KW-1185">Reference proteome</keyword>
<feature type="compositionally biased region" description="Polar residues" evidence="1">
    <location>
        <begin position="51"/>
        <end position="63"/>
    </location>
</feature>
<evidence type="ECO:0000256" key="1">
    <source>
        <dbReference type="SAM" id="MobiDB-lite"/>
    </source>
</evidence>
<feature type="region of interest" description="Disordered" evidence="1">
    <location>
        <begin position="45"/>
        <end position="71"/>
    </location>
</feature>
<dbReference type="AlphaFoldDB" id="A0AAU9WSV7"/>